<name>A0ABW2N059_9ACTN</name>
<keyword evidence="4 7" id="KW-1133">Transmembrane helix</keyword>
<evidence type="ECO:0000313" key="9">
    <source>
        <dbReference type="Proteomes" id="UP001596524"/>
    </source>
</evidence>
<keyword evidence="5 7" id="KW-0472">Membrane</keyword>
<reference evidence="9" key="1">
    <citation type="journal article" date="2019" name="Int. J. Syst. Evol. Microbiol.">
        <title>The Global Catalogue of Microorganisms (GCM) 10K type strain sequencing project: providing services to taxonomists for standard genome sequencing and annotation.</title>
        <authorList>
            <consortium name="The Broad Institute Genomics Platform"/>
            <consortium name="The Broad Institute Genome Sequencing Center for Infectious Disease"/>
            <person name="Wu L."/>
            <person name="Ma J."/>
        </authorList>
    </citation>
    <scope>NUCLEOTIDE SEQUENCE [LARGE SCALE GENOMIC DNA]</scope>
    <source>
        <strain evidence="9">FCH27</strain>
    </source>
</reference>
<dbReference type="InterPro" id="IPR001851">
    <property type="entry name" value="ABC_transp_permease"/>
</dbReference>
<evidence type="ECO:0000256" key="7">
    <source>
        <dbReference type="SAM" id="Phobius"/>
    </source>
</evidence>
<gene>
    <name evidence="8" type="ORF">ACFQO6_02925</name>
</gene>
<feature type="transmembrane region" description="Helical" evidence="7">
    <location>
        <begin position="37"/>
        <end position="59"/>
    </location>
</feature>
<feature type="compositionally biased region" description="Polar residues" evidence="6">
    <location>
        <begin position="1"/>
        <end position="11"/>
    </location>
</feature>
<dbReference type="RefSeq" id="WP_255892685.1">
    <property type="nucleotide sequence ID" value="NZ_JAFMZM010000007.1"/>
</dbReference>
<feature type="transmembrane region" description="Helical" evidence="7">
    <location>
        <begin position="124"/>
        <end position="143"/>
    </location>
</feature>
<comment type="subcellular location">
    <subcellularLocation>
        <location evidence="1">Cell membrane</location>
        <topology evidence="1">Multi-pass membrane protein</topology>
    </subcellularLocation>
</comment>
<organism evidence="8 9">
    <name type="scientific">Nocardioides astragali</name>
    <dbReference type="NCBI Taxonomy" id="1776736"/>
    <lineage>
        <taxon>Bacteria</taxon>
        <taxon>Bacillati</taxon>
        <taxon>Actinomycetota</taxon>
        <taxon>Actinomycetes</taxon>
        <taxon>Propionibacteriales</taxon>
        <taxon>Nocardioidaceae</taxon>
        <taxon>Nocardioides</taxon>
    </lineage>
</organism>
<evidence type="ECO:0000313" key="8">
    <source>
        <dbReference type="EMBL" id="MFC7359209.1"/>
    </source>
</evidence>
<dbReference type="Pfam" id="PF02653">
    <property type="entry name" value="BPD_transp_2"/>
    <property type="match status" value="1"/>
</dbReference>
<feature type="transmembrane region" description="Helical" evidence="7">
    <location>
        <begin position="201"/>
        <end position="221"/>
    </location>
</feature>
<evidence type="ECO:0000256" key="2">
    <source>
        <dbReference type="ARBA" id="ARBA00022475"/>
    </source>
</evidence>
<evidence type="ECO:0000256" key="3">
    <source>
        <dbReference type="ARBA" id="ARBA00022692"/>
    </source>
</evidence>
<evidence type="ECO:0000256" key="5">
    <source>
        <dbReference type="ARBA" id="ARBA00023136"/>
    </source>
</evidence>
<accession>A0ABW2N059</accession>
<dbReference type="Proteomes" id="UP001596524">
    <property type="component" value="Unassembled WGS sequence"/>
</dbReference>
<keyword evidence="9" id="KW-1185">Reference proteome</keyword>
<evidence type="ECO:0000256" key="4">
    <source>
        <dbReference type="ARBA" id="ARBA00022989"/>
    </source>
</evidence>
<proteinExistence type="predicted"/>
<feature type="transmembrane region" description="Helical" evidence="7">
    <location>
        <begin position="301"/>
        <end position="321"/>
    </location>
</feature>
<evidence type="ECO:0000256" key="6">
    <source>
        <dbReference type="SAM" id="MobiDB-lite"/>
    </source>
</evidence>
<keyword evidence="3 7" id="KW-0812">Transmembrane</keyword>
<dbReference type="CDD" id="cd06579">
    <property type="entry name" value="TM_PBP1_transp_AraH_like"/>
    <property type="match status" value="1"/>
</dbReference>
<feature type="transmembrane region" description="Helical" evidence="7">
    <location>
        <begin position="327"/>
        <end position="346"/>
    </location>
</feature>
<evidence type="ECO:0000256" key="1">
    <source>
        <dbReference type="ARBA" id="ARBA00004651"/>
    </source>
</evidence>
<feature type="transmembrane region" description="Helical" evidence="7">
    <location>
        <begin position="245"/>
        <end position="265"/>
    </location>
</feature>
<sequence length="351" mass="36083">MTVTTEGSPATNGAPAGRAATELAERRRRPLQRVQHLLHAHPAVSPAIILVITCVVFTMLNPRFSEPGTVSLMVQQTAVVAALAVGQTLIILTAGIDLSVGAAAILAMMVMASYGSEHGLPGGAALLLGLVVAIVAGALNGALVTRLKLPPFIVTLGTLSVFTAITLIYTGGQSIQQIAMPDLLSWTGDTHAIGDFRVTNGVLLCVLLYLVVGFALSQTAWGRHVYAVGDDPEAARLAGIRTTRVLFSVYVVAGVVYGIAAWILIGRAGAASPNAIGDANLESITAVVIGGTSLFGGRGGVVGTLLGALIVQAFALGLSLAGVDDQYRLLAVGILVVAAVSVDQWIRKVRA</sequence>
<dbReference type="PANTHER" id="PTHR32196">
    <property type="entry name" value="ABC TRANSPORTER PERMEASE PROTEIN YPHD-RELATED-RELATED"/>
    <property type="match status" value="1"/>
</dbReference>
<dbReference type="PANTHER" id="PTHR32196:SF72">
    <property type="entry name" value="RIBOSE IMPORT PERMEASE PROTEIN RBSC"/>
    <property type="match status" value="1"/>
</dbReference>
<feature type="transmembrane region" description="Helical" evidence="7">
    <location>
        <begin position="79"/>
        <end position="112"/>
    </location>
</feature>
<feature type="transmembrane region" description="Helical" evidence="7">
    <location>
        <begin position="149"/>
        <end position="170"/>
    </location>
</feature>
<dbReference type="EMBL" id="JBHTCH010000002">
    <property type="protein sequence ID" value="MFC7359209.1"/>
    <property type="molecule type" value="Genomic_DNA"/>
</dbReference>
<keyword evidence="2" id="KW-1003">Cell membrane</keyword>
<comment type="caution">
    <text evidence="8">The sequence shown here is derived from an EMBL/GenBank/DDBJ whole genome shotgun (WGS) entry which is preliminary data.</text>
</comment>
<protein>
    <submittedName>
        <fullName evidence="8">ABC transporter permease</fullName>
    </submittedName>
</protein>
<feature type="region of interest" description="Disordered" evidence="6">
    <location>
        <begin position="1"/>
        <end position="23"/>
    </location>
</feature>